<dbReference type="Proteomes" id="UP000248405">
    <property type="component" value="Unassembled WGS sequence"/>
</dbReference>
<proteinExistence type="predicted"/>
<protein>
    <submittedName>
        <fullName evidence="1">Uncharacterized protein</fullName>
    </submittedName>
</protein>
<dbReference type="GeneID" id="37206890"/>
<accession>A0A319BDT6</accession>
<reference evidence="1" key="1">
    <citation type="submission" date="2016-12" db="EMBL/GenBank/DDBJ databases">
        <title>The genomes of Aspergillus section Nigri reveals drivers in fungal speciation.</title>
        <authorList>
            <consortium name="DOE Joint Genome Institute"/>
            <person name="Vesth T.C."/>
            <person name="Nybo J."/>
            <person name="Theobald S."/>
            <person name="Brandl J."/>
            <person name="Frisvad J.C."/>
            <person name="Nielsen K.F."/>
            <person name="Lyhne E.K."/>
            <person name="Kogle M.E."/>
            <person name="Kuo A."/>
            <person name="Riley R."/>
            <person name="Clum A."/>
            <person name="Nolan M."/>
            <person name="Lipzen A."/>
            <person name="Salamov A."/>
            <person name="Henrissat B."/>
            <person name="Wiebenga A."/>
            <person name="De Vries R.P."/>
            <person name="Grigoriev I.V."/>
            <person name="Mortensen U.H."/>
            <person name="Andersen M.R."/>
            <person name="Baker S.E."/>
        </authorList>
    </citation>
    <scope>NUCLEOTIDE SEQUENCE [LARGE SCALE GENOMIC DNA]</scope>
    <source>
        <strain evidence="1">CBS 113365</strain>
    </source>
</reference>
<evidence type="ECO:0000313" key="1">
    <source>
        <dbReference type="EMBL" id="PYH70369.1"/>
    </source>
</evidence>
<dbReference type="OrthoDB" id="10615879at2759"/>
<evidence type="ECO:0000313" key="2">
    <source>
        <dbReference type="Proteomes" id="UP000248405"/>
    </source>
</evidence>
<dbReference type="RefSeq" id="XP_025564163.1">
    <property type="nucleotide sequence ID" value="XM_025702298.1"/>
</dbReference>
<organism evidence="1 2">
    <name type="scientific">Aspergillus vadensis (strain CBS 113365 / IMI 142717 / IBT 24658)</name>
    <dbReference type="NCBI Taxonomy" id="1448311"/>
    <lineage>
        <taxon>Eukaryota</taxon>
        <taxon>Fungi</taxon>
        <taxon>Dikarya</taxon>
        <taxon>Ascomycota</taxon>
        <taxon>Pezizomycotina</taxon>
        <taxon>Eurotiomycetes</taxon>
        <taxon>Eurotiomycetidae</taxon>
        <taxon>Eurotiales</taxon>
        <taxon>Aspergillaceae</taxon>
        <taxon>Aspergillus</taxon>
        <taxon>Aspergillus subgen. Circumdati</taxon>
    </lineage>
</organism>
<sequence>MPSGSDSSDSAKPMASQWAFPARLPLISCKSLVTSPTATTSTIVLQSYGGEFRSPESSFLYAKFRLVDNWHVVFPPSLARR</sequence>
<keyword evidence="2" id="KW-1185">Reference proteome</keyword>
<dbReference type="EMBL" id="KZ821621">
    <property type="protein sequence ID" value="PYH70369.1"/>
    <property type="molecule type" value="Genomic_DNA"/>
</dbReference>
<dbReference type="AlphaFoldDB" id="A0A319BDT6"/>
<name>A0A319BDT6_ASPVC</name>
<gene>
    <name evidence="1" type="ORF">BO88DRAFT_263116</name>
</gene>